<reference evidence="2 3" key="1">
    <citation type="journal article" date="2021" name="Plant Biotechnol. J.">
        <title>Multi-omics assisted identification of the key and species-specific regulatory components of drought-tolerant mechanisms in Gossypium stocksii.</title>
        <authorList>
            <person name="Yu D."/>
            <person name="Ke L."/>
            <person name="Zhang D."/>
            <person name="Wu Y."/>
            <person name="Sun Y."/>
            <person name="Mei J."/>
            <person name="Sun J."/>
            <person name="Sun Y."/>
        </authorList>
    </citation>
    <scope>NUCLEOTIDE SEQUENCE [LARGE SCALE GENOMIC DNA]</scope>
    <source>
        <strain evidence="3">cv. E1</strain>
        <tissue evidence="2">Leaf</tissue>
    </source>
</reference>
<accession>A0A9D3VR58</accession>
<dbReference type="Proteomes" id="UP000828251">
    <property type="component" value="Unassembled WGS sequence"/>
</dbReference>
<feature type="compositionally biased region" description="Basic and acidic residues" evidence="1">
    <location>
        <begin position="73"/>
        <end position="88"/>
    </location>
</feature>
<name>A0A9D3VR58_9ROSI</name>
<dbReference type="EMBL" id="JAIQCV010000006">
    <property type="protein sequence ID" value="KAH1091617.1"/>
    <property type="molecule type" value="Genomic_DNA"/>
</dbReference>
<feature type="region of interest" description="Disordered" evidence="1">
    <location>
        <begin position="73"/>
        <end position="96"/>
    </location>
</feature>
<proteinExistence type="predicted"/>
<dbReference type="AlphaFoldDB" id="A0A9D3VR58"/>
<gene>
    <name evidence="2" type="ORF">J1N35_018874</name>
</gene>
<keyword evidence="3" id="KW-1185">Reference proteome</keyword>
<evidence type="ECO:0000256" key="1">
    <source>
        <dbReference type="SAM" id="MobiDB-lite"/>
    </source>
</evidence>
<evidence type="ECO:0000313" key="2">
    <source>
        <dbReference type="EMBL" id="KAH1091617.1"/>
    </source>
</evidence>
<organism evidence="2 3">
    <name type="scientific">Gossypium stocksii</name>
    <dbReference type="NCBI Taxonomy" id="47602"/>
    <lineage>
        <taxon>Eukaryota</taxon>
        <taxon>Viridiplantae</taxon>
        <taxon>Streptophyta</taxon>
        <taxon>Embryophyta</taxon>
        <taxon>Tracheophyta</taxon>
        <taxon>Spermatophyta</taxon>
        <taxon>Magnoliopsida</taxon>
        <taxon>eudicotyledons</taxon>
        <taxon>Gunneridae</taxon>
        <taxon>Pentapetalae</taxon>
        <taxon>rosids</taxon>
        <taxon>malvids</taxon>
        <taxon>Malvales</taxon>
        <taxon>Malvaceae</taxon>
        <taxon>Malvoideae</taxon>
        <taxon>Gossypium</taxon>
    </lineage>
</organism>
<protein>
    <submittedName>
        <fullName evidence="2">Uncharacterized protein</fullName>
    </submittedName>
</protein>
<comment type="caution">
    <text evidence="2">The sequence shown here is derived from an EMBL/GenBank/DDBJ whole genome shotgun (WGS) entry which is preliminary data.</text>
</comment>
<evidence type="ECO:0000313" key="3">
    <source>
        <dbReference type="Proteomes" id="UP000828251"/>
    </source>
</evidence>
<sequence>MHEEGLGVHAKPWQNEMDALCRDARALDPNSQDMDWLFCFNPRAFEIAKSLADLYKWAHKLVEAKEIKRVAHGSFKRDDRHSRNREGVHSLQGSYS</sequence>